<reference evidence="1 2" key="1">
    <citation type="submission" date="2021-06" db="EMBL/GenBank/DDBJ databases">
        <title>Caerostris extrusa draft genome.</title>
        <authorList>
            <person name="Kono N."/>
            <person name="Arakawa K."/>
        </authorList>
    </citation>
    <scope>NUCLEOTIDE SEQUENCE [LARGE SCALE GENOMIC DNA]</scope>
</reference>
<gene>
    <name evidence="1" type="ORF">CEXT_468391</name>
</gene>
<sequence>MPRQVGGILQSGLLKRDTAAQKIQIQGDRCITSKARNPYGKKNIVVGNLTALSTVKVSCAAKRYGSHQLREKKRNGPLYSSPSDKWSVCSERVSKIACHE</sequence>
<dbReference type="EMBL" id="BPLR01015652">
    <property type="protein sequence ID" value="GIY77608.1"/>
    <property type="molecule type" value="Genomic_DNA"/>
</dbReference>
<evidence type="ECO:0000313" key="1">
    <source>
        <dbReference type="EMBL" id="GIY77608.1"/>
    </source>
</evidence>
<comment type="caution">
    <text evidence="1">The sequence shown here is derived from an EMBL/GenBank/DDBJ whole genome shotgun (WGS) entry which is preliminary data.</text>
</comment>
<dbReference type="AlphaFoldDB" id="A0AAV4W5S9"/>
<name>A0AAV4W5S9_CAEEX</name>
<evidence type="ECO:0000313" key="2">
    <source>
        <dbReference type="Proteomes" id="UP001054945"/>
    </source>
</evidence>
<dbReference type="Proteomes" id="UP001054945">
    <property type="component" value="Unassembled WGS sequence"/>
</dbReference>
<keyword evidence="2" id="KW-1185">Reference proteome</keyword>
<organism evidence="1 2">
    <name type="scientific">Caerostris extrusa</name>
    <name type="common">Bark spider</name>
    <name type="synonym">Caerostris bankana</name>
    <dbReference type="NCBI Taxonomy" id="172846"/>
    <lineage>
        <taxon>Eukaryota</taxon>
        <taxon>Metazoa</taxon>
        <taxon>Ecdysozoa</taxon>
        <taxon>Arthropoda</taxon>
        <taxon>Chelicerata</taxon>
        <taxon>Arachnida</taxon>
        <taxon>Araneae</taxon>
        <taxon>Araneomorphae</taxon>
        <taxon>Entelegynae</taxon>
        <taxon>Araneoidea</taxon>
        <taxon>Araneidae</taxon>
        <taxon>Caerostris</taxon>
    </lineage>
</organism>
<proteinExistence type="predicted"/>
<protein>
    <submittedName>
        <fullName evidence="1">Uncharacterized protein</fullName>
    </submittedName>
</protein>
<accession>A0AAV4W5S9</accession>